<evidence type="ECO:0000313" key="1">
    <source>
        <dbReference type="EMBL" id="USN14004.1"/>
    </source>
</evidence>
<sequence>MRASAEQLHVLTLAREGRDCTWAPLVNGKGSQSRTVGRGNTVSTCMRNGWLVWAYLEGGSRGTHILTDAGRAVLAAEAARAQAKRDRSMRAYARSAAHWEKGYRCHGLWSNNPVIDPEEPRNTREAPRLGLVSIGPGGLWDGKTYAWLIDNPDAPGGAPLAEGEAPSLREAKAAVELGAGRLLWGLPCTM</sequence>
<keyword evidence="2" id="KW-1185">Reference proteome</keyword>
<accession>A0A9E7SK03</accession>
<evidence type="ECO:0000313" key="2">
    <source>
        <dbReference type="Proteomes" id="UP001056685"/>
    </source>
</evidence>
<reference evidence="1" key="1">
    <citation type="submission" date="2022-05" db="EMBL/GenBank/DDBJ databases">
        <authorList>
            <person name="Friedrich I."/>
            <person name="Poehlein A."/>
            <person name="Schneider D."/>
            <person name="Hertel R."/>
            <person name="Daniel R."/>
        </authorList>
    </citation>
    <scope>NUCLEOTIDE SEQUENCE</scope>
</reference>
<gene>
    <name evidence="1" type="ORF">KABACHOK_01680</name>
</gene>
<proteinExistence type="predicted"/>
<organism evidence="1 2">
    <name type="scientific">Brevundimonas phage vB_BpoS-Kabachok</name>
    <dbReference type="NCBI Taxonomy" id="2948600"/>
    <lineage>
        <taxon>Viruses</taxon>
        <taxon>Duplodnaviria</taxon>
        <taxon>Heunggongvirae</taxon>
        <taxon>Uroviricota</taxon>
        <taxon>Caudoviricetes</taxon>
        <taxon>Jeanschmidtviridae</taxon>
        <taxon>Marchewkavirus</taxon>
        <taxon>Marchewkavirus kabachok</taxon>
    </lineage>
</organism>
<name>A0A9E7SK03_9CAUD</name>
<dbReference type="Proteomes" id="UP001056685">
    <property type="component" value="Segment"/>
</dbReference>
<dbReference type="EMBL" id="ON529852">
    <property type="protein sequence ID" value="USN14004.1"/>
    <property type="molecule type" value="Genomic_DNA"/>
</dbReference>
<protein>
    <submittedName>
        <fullName evidence="1">Uncharacterized protein</fullName>
    </submittedName>
</protein>